<keyword evidence="2" id="KW-0472">Membrane</keyword>
<accession>A0A561SII2</accession>
<dbReference type="EMBL" id="VIWU01000001">
    <property type="protein sequence ID" value="TWF74667.1"/>
    <property type="molecule type" value="Genomic_DNA"/>
</dbReference>
<feature type="compositionally biased region" description="Low complexity" evidence="1">
    <location>
        <begin position="70"/>
        <end position="80"/>
    </location>
</feature>
<comment type="caution">
    <text evidence="3">The sequence shown here is derived from an EMBL/GenBank/DDBJ whole genome shotgun (WGS) entry which is preliminary data.</text>
</comment>
<dbReference type="GO" id="GO:0005975">
    <property type="term" value="P:carbohydrate metabolic process"/>
    <property type="evidence" value="ECO:0007669"/>
    <property type="project" value="UniProtKB-ARBA"/>
</dbReference>
<feature type="compositionally biased region" description="Pro residues" evidence="1">
    <location>
        <begin position="385"/>
        <end position="405"/>
    </location>
</feature>
<feature type="transmembrane region" description="Helical" evidence="2">
    <location>
        <begin position="467"/>
        <end position="490"/>
    </location>
</feature>
<sequence>MDATGADTSTGQSPAPVDVTGSAGDVTGGSSRAVGPADATGPLPVQAPADPTGPLPTPQDAPWFGAGDDTAAQPVVAPAGPTTPAPPWFATGPLPAVPDGAAPNSAAPNGATPPDSTPPPAGAALFDASPTGPEPSTPPAGLFEPANGLHPAADTGPHPAVPAPPPPASGSPPSGRLPVADAVPPVRGATPAVTPPPPASTGPTDTHPPGEITPPAPGLPVQPAPAPPTAGPPPPGRPAVADAVPRFQGATPPPHASAGPTDTPPPGEITPPAPGVPVQPVPAPPTDLFTPATPSSGTGTDPVPLPSADLFTPAGPPRAPAAPTAPEPSTGLFAAVAPPPAAPQAPAPATTVGPHGAGLPATQAGAQMHPADATGPMPQISAPAAAPPQVTPAPAAGPPPSPPPGTDAWAFDKEPPPTDSWSVPSDDRRRGNSQSWPLPTPKGRGHATALTSVLGSSATTRPAKRRAWPLTVVGVLVAVAAGIALVFSVARTNPADLATSAATDAGSWPGARYQGAVAANDGGEIRFDLTVTADGASGTLSRDGGRATAELLWDEAGALIRANKEWWLYHHPTRADDLAGAWVAEPLTETQEIDPVLRLSGPALSAFVRGEEPGRWQALEQQLVEGRAGIVLFDGVRRVVVGSEDAHPLLAVDVAPNPQTPPVPVVRPTDEEIAAVAGAAARVRQEAAPKTLAQVLQERPNVGIQLQPDPLCTAQTCNVTVTVTNSGTAPARGRLEVSADGKIVANHPLDVHPGQVATFTAAAPNPQFGQSGATGRILWETRAVDD</sequence>
<evidence type="ECO:0000313" key="3">
    <source>
        <dbReference type="EMBL" id="TWF74667.1"/>
    </source>
</evidence>
<dbReference type="OrthoDB" id="3573192at2"/>
<evidence type="ECO:0000313" key="4">
    <source>
        <dbReference type="Proteomes" id="UP000321261"/>
    </source>
</evidence>
<feature type="compositionally biased region" description="Pro residues" evidence="1">
    <location>
        <begin position="211"/>
        <end position="237"/>
    </location>
</feature>
<evidence type="ECO:0000256" key="1">
    <source>
        <dbReference type="SAM" id="MobiDB-lite"/>
    </source>
</evidence>
<name>A0A561SII2_9PSEU</name>
<dbReference type="Proteomes" id="UP000321261">
    <property type="component" value="Unassembled WGS sequence"/>
</dbReference>
<dbReference type="Gene3D" id="2.60.40.10">
    <property type="entry name" value="Immunoglobulins"/>
    <property type="match status" value="1"/>
</dbReference>
<protein>
    <submittedName>
        <fullName evidence="3">Uncharacterized protein</fullName>
    </submittedName>
</protein>
<feature type="compositionally biased region" description="Pro residues" evidence="1">
    <location>
        <begin position="262"/>
        <end position="285"/>
    </location>
</feature>
<keyword evidence="4" id="KW-1185">Reference proteome</keyword>
<dbReference type="RefSeq" id="WP_147254000.1">
    <property type="nucleotide sequence ID" value="NZ_VIWU01000001.1"/>
</dbReference>
<organism evidence="3 4">
    <name type="scientific">Pseudonocardia hierapolitana</name>
    <dbReference type="NCBI Taxonomy" id="1128676"/>
    <lineage>
        <taxon>Bacteria</taxon>
        <taxon>Bacillati</taxon>
        <taxon>Actinomycetota</taxon>
        <taxon>Actinomycetes</taxon>
        <taxon>Pseudonocardiales</taxon>
        <taxon>Pseudonocardiaceae</taxon>
        <taxon>Pseudonocardia</taxon>
    </lineage>
</organism>
<feature type="compositionally biased region" description="Pro residues" evidence="1">
    <location>
        <begin position="159"/>
        <end position="170"/>
    </location>
</feature>
<dbReference type="InterPro" id="IPR013783">
    <property type="entry name" value="Ig-like_fold"/>
</dbReference>
<reference evidence="3 4" key="1">
    <citation type="submission" date="2019-06" db="EMBL/GenBank/DDBJ databases">
        <title>Sequencing the genomes of 1000 actinobacteria strains.</title>
        <authorList>
            <person name="Klenk H.-P."/>
        </authorList>
    </citation>
    <scope>NUCLEOTIDE SEQUENCE [LARGE SCALE GENOMIC DNA]</scope>
    <source>
        <strain evidence="3 4">DSM 45671</strain>
    </source>
</reference>
<gene>
    <name evidence="3" type="ORF">FHX44_11548</name>
</gene>
<feature type="compositionally biased region" description="Polar residues" evidence="1">
    <location>
        <begin position="1"/>
        <end position="13"/>
    </location>
</feature>
<feature type="region of interest" description="Disordered" evidence="1">
    <location>
        <begin position="1"/>
        <end position="447"/>
    </location>
</feature>
<feature type="compositionally biased region" description="Low complexity" evidence="1">
    <location>
        <begin position="182"/>
        <end position="192"/>
    </location>
</feature>
<proteinExistence type="predicted"/>
<evidence type="ECO:0000256" key="2">
    <source>
        <dbReference type="SAM" id="Phobius"/>
    </source>
</evidence>
<dbReference type="AlphaFoldDB" id="A0A561SII2"/>
<keyword evidence="2" id="KW-0812">Transmembrane</keyword>
<feature type="compositionally biased region" description="Pro residues" evidence="1">
    <location>
        <begin position="314"/>
        <end position="326"/>
    </location>
</feature>
<feature type="compositionally biased region" description="Pro residues" evidence="1">
    <location>
        <begin position="337"/>
        <end position="346"/>
    </location>
</feature>
<feature type="compositionally biased region" description="Low complexity" evidence="1">
    <location>
        <begin position="88"/>
        <end position="114"/>
    </location>
</feature>
<keyword evidence="2" id="KW-1133">Transmembrane helix</keyword>